<evidence type="ECO:0000259" key="1">
    <source>
        <dbReference type="PROSITE" id="PS50830"/>
    </source>
</evidence>
<dbReference type="PANTHER" id="PTHR12302:SF26">
    <property type="entry name" value="BLR1266 PROTEIN"/>
    <property type="match status" value="1"/>
</dbReference>
<dbReference type="SMART" id="SM00318">
    <property type="entry name" value="SNc"/>
    <property type="match status" value="1"/>
</dbReference>
<dbReference type="InterPro" id="IPR016071">
    <property type="entry name" value="Staphylococal_nuclease_OB-fold"/>
</dbReference>
<dbReference type="SUPFAM" id="SSF50199">
    <property type="entry name" value="Staphylococcal nuclease"/>
    <property type="match status" value="1"/>
</dbReference>
<dbReference type="AlphaFoldDB" id="A0A0B4X4T1"/>
<organism evidence="2 3">
    <name type="scientific">Rhizobium gallicum bv. gallicum R602sp</name>
    <dbReference type="NCBI Taxonomy" id="1041138"/>
    <lineage>
        <taxon>Bacteria</taxon>
        <taxon>Pseudomonadati</taxon>
        <taxon>Pseudomonadota</taxon>
        <taxon>Alphaproteobacteria</taxon>
        <taxon>Hyphomicrobiales</taxon>
        <taxon>Rhizobiaceae</taxon>
        <taxon>Rhizobium/Agrobacterium group</taxon>
        <taxon>Rhizobium</taxon>
    </lineage>
</organism>
<dbReference type="PROSITE" id="PS50830">
    <property type="entry name" value="TNASE_3"/>
    <property type="match status" value="1"/>
</dbReference>
<dbReference type="Proteomes" id="UP000031368">
    <property type="component" value="Chromosome"/>
</dbReference>
<dbReference type="Pfam" id="PF00565">
    <property type="entry name" value="SNase"/>
    <property type="match status" value="1"/>
</dbReference>
<accession>A0A0B4X4T1</accession>
<dbReference type="InterPro" id="IPR035437">
    <property type="entry name" value="SNase_OB-fold_sf"/>
</dbReference>
<evidence type="ECO:0000313" key="3">
    <source>
        <dbReference type="Proteomes" id="UP000031368"/>
    </source>
</evidence>
<proteinExistence type="predicted"/>
<dbReference type="KEGG" id="rga:RGR602_CH02189"/>
<dbReference type="PANTHER" id="PTHR12302">
    <property type="entry name" value="EBNA2 BINDING PROTEIN P100"/>
    <property type="match status" value="1"/>
</dbReference>
<name>A0A0B4X4T1_9HYPH</name>
<dbReference type="Gene3D" id="2.40.50.90">
    <property type="match status" value="1"/>
</dbReference>
<dbReference type="HOGENOM" id="CLU_046484_6_0_5"/>
<gene>
    <name evidence="2" type="ORF">RGR602_CH02189</name>
</gene>
<reference evidence="2 3" key="1">
    <citation type="submission" date="2013-11" db="EMBL/GenBank/DDBJ databases">
        <title>Complete genome sequence of Rhizobium gallicum bv. gallicum R602.</title>
        <authorList>
            <person name="Bustos P."/>
            <person name="Santamaria R.I."/>
            <person name="Lozano L."/>
            <person name="Acosta J.L."/>
            <person name="Ormeno-Orrillo E."/>
            <person name="Rogel M.A."/>
            <person name="Romero D."/>
            <person name="Cevallos M.A."/>
            <person name="Martinez-Romero E."/>
            <person name="Gonzalez V."/>
        </authorList>
    </citation>
    <scope>NUCLEOTIDE SEQUENCE [LARGE SCALE GENOMIC DNA]</scope>
    <source>
        <strain evidence="2 3">R602</strain>
    </source>
</reference>
<protein>
    <submittedName>
        <fullName evidence="2">Nuclease SNase-like protein</fullName>
    </submittedName>
</protein>
<evidence type="ECO:0000313" key="2">
    <source>
        <dbReference type="EMBL" id="AJD41517.1"/>
    </source>
</evidence>
<dbReference type="RefSeq" id="WP_039845098.1">
    <property type="nucleotide sequence ID" value="NZ_CP006877.1"/>
</dbReference>
<keyword evidence="3" id="KW-1185">Reference proteome</keyword>
<feature type="domain" description="TNase-like" evidence="1">
    <location>
        <begin position="44"/>
        <end position="152"/>
    </location>
</feature>
<sequence length="184" mass="20487">MARGFETIRDGVTAFAMLALIWLIAAKLNDKPDTVHAGQFHAADGDSLTIGGERMRLKGIDAPELNQICERGGRRWACGREAKETLQGLVAGRDTRCGGAGRDQYDRLLVVCRSGGIDLNGEMVARGMAVSYGNYEREEERARAERAGLWAGTFERPRDVRDHEHRQSGFEDARRLVRQVTGWQ</sequence>
<dbReference type="EMBL" id="CP006877">
    <property type="protein sequence ID" value="AJD41517.1"/>
    <property type="molecule type" value="Genomic_DNA"/>
</dbReference>